<organism evidence="2 3">
    <name type="scientific">Aspergillus ochraceoroseus</name>
    <dbReference type="NCBI Taxonomy" id="138278"/>
    <lineage>
        <taxon>Eukaryota</taxon>
        <taxon>Fungi</taxon>
        <taxon>Dikarya</taxon>
        <taxon>Ascomycota</taxon>
        <taxon>Pezizomycotina</taxon>
        <taxon>Eurotiomycetes</taxon>
        <taxon>Eurotiomycetidae</taxon>
        <taxon>Eurotiales</taxon>
        <taxon>Aspergillaceae</taxon>
        <taxon>Aspergillus</taxon>
        <taxon>Aspergillus subgen. Nidulantes</taxon>
    </lineage>
</organism>
<evidence type="ECO:0000313" key="3">
    <source>
        <dbReference type="Proteomes" id="UP000034947"/>
    </source>
</evidence>
<evidence type="ECO:0000256" key="1">
    <source>
        <dbReference type="SAM" id="Phobius"/>
    </source>
</evidence>
<accession>A0A0F8U4U6</accession>
<gene>
    <name evidence="2" type="ORF">AOCH_002248</name>
</gene>
<keyword evidence="1" id="KW-0812">Transmembrane</keyword>
<sequence length="175" mass="20685">MIPETFHLAQYHIKYVAAAAAAVTTVCVWIIATILQRRKIWGQSTPGKKNSSQGSKFQKPPRKYGEWIPSDFQRPPASPFPDWDVHKTKPIPYRPFRYGPKYFVTMGLRSMKWDEWIELDNHYLRYHADKAQRIQERGDKCCKTGPEAWDAAIELLEELYATYLQRDIHRRREPY</sequence>
<dbReference type="VEuPathDB" id="FungiDB:P175DRAFT_0507812"/>
<feature type="transmembrane region" description="Helical" evidence="1">
    <location>
        <begin position="15"/>
        <end position="35"/>
    </location>
</feature>
<dbReference type="EMBL" id="JYKN01002906">
    <property type="protein sequence ID" value="KKK14739.1"/>
    <property type="molecule type" value="Genomic_DNA"/>
</dbReference>
<dbReference type="OrthoDB" id="497541at2759"/>
<keyword evidence="1" id="KW-0472">Membrane</keyword>
<keyword evidence="3" id="KW-1185">Reference proteome</keyword>
<evidence type="ECO:0000313" key="2">
    <source>
        <dbReference type="EMBL" id="KKK14739.1"/>
    </source>
</evidence>
<proteinExistence type="predicted"/>
<comment type="caution">
    <text evidence="2">The sequence shown here is derived from an EMBL/GenBank/DDBJ whole genome shotgun (WGS) entry which is preliminary data.</text>
</comment>
<reference evidence="2 3" key="1">
    <citation type="submission" date="2015-02" db="EMBL/GenBank/DDBJ databases">
        <title>Draft Genome Sequences of Two Closely-Related Aflatoxigenic Aspergillus Species Obtained from the Cote d'Ivoire.</title>
        <authorList>
            <person name="Moore G.G."/>
            <person name="Beltz S.B."/>
            <person name="Mack B.M."/>
        </authorList>
    </citation>
    <scope>NUCLEOTIDE SEQUENCE [LARGE SCALE GENOMIC DNA]</scope>
    <source>
        <strain evidence="2 3">SRRC1432</strain>
    </source>
</reference>
<dbReference type="AlphaFoldDB" id="A0A0F8U4U6"/>
<dbReference type="InterPro" id="IPR021848">
    <property type="entry name" value="HODM_asu-like"/>
</dbReference>
<name>A0A0F8U4U6_9EURO</name>
<protein>
    <submittedName>
        <fullName evidence="2">Uncharacterized protein</fullName>
    </submittedName>
</protein>
<dbReference type="Pfam" id="PF11927">
    <property type="entry name" value="HODM_asu-like"/>
    <property type="match status" value="1"/>
</dbReference>
<keyword evidence="1" id="KW-1133">Transmembrane helix</keyword>
<dbReference type="Proteomes" id="UP000034947">
    <property type="component" value="Unassembled WGS sequence"/>
</dbReference>